<evidence type="ECO:0000313" key="2">
    <source>
        <dbReference type="Proteomes" id="UP001642464"/>
    </source>
</evidence>
<organism evidence="1 2">
    <name type="scientific">Durusdinium trenchii</name>
    <dbReference type="NCBI Taxonomy" id="1381693"/>
    <lineage>
        <taxon>Eukaryota</taxon>
        <taxon>Sar</taxon>
        <taxon>Alveolata</taxon>
        <taxon>Dinophyceae</taxon>
        <taxon>Suessiales</taxon>
        <taxon>Symbiodiniaceae</taxon>
        <taxon>Durusdinium</taxon>
    </lineage>
</organism>
<comment type="caution">
    <text evidence="1">The sequence shown here is derived from an EMBL/GenBank/DDBJ whole genome shotgun (WGS) entry which is preliminary data.</text>
</comment>
<name>A0ABP0QDD3_9DINO</name>
<protein>
    <submittedName>
        <fullName evidence="1">Uncharacterized protein</fullName>
    </submittedName>
</protein>
<accession>A0ABP0QDD3</accession>
<keyword evidence="2" id="KW-1185">Reference proteome</keyword>
<reference evidence="1 2" key="1">
    <citation type="submission" date="2024-02" db="EMBL/GenBank/DDBJ databases">
        <authorList>
            <person name="Chen Y."/>
            <person name="Shah S."/>
            <person name="Dougan E. K."/>
            <person name="Thang M."/>
            <person name="Chan C."/>
        </authorList>
    </citation>
    <scope>NUCLEOTIDE SEQUENCE [LARGE SCALE GENOMIC DNA]</scope>
</reference>
<dbReference type="Proteomes" id="UP001642464">
    <property type="component" value="Unassembled WGS sequence"/>
</dbReference>
<proteinExistence type="predicted"/>
<sequence>MRAWRLCCGQRSSPDWSNDKRSRDSALFKRNLPPWKSPTSSCDRTTLSLALRTIMLSRRTCGLVFRAGWFIQMHLSGTSCWPYSHLSLPGPVKSFLVEKWKKRPSLVGWRPSLLKTGLLIFTRSQHLTTVGGFGKNSWQNQRQNQRTFRPSWTSRLFDVH</sequence>
<gene>
    <name evidence="1" type="ORF">SCF082_LOCUS40801</name>
</gene>
<dbReference type="EMBL" id="CAXAMM010039407">
    <property type="protein sequence ID" value="CAK9086250.1"/>
    <property type="molecule type" value="Genomic_DNA"/>
</dbReference>
<evidence type="ECO:0000313" key="1">
    <source>
        <dbReference type="EMBL" id="CAK9086250.1"/>
    </source>
</evidence>